<reference evidence="4" key="1">
    <citation type="journal article" date="2013" name="Nature">
        <title>Pan genome of the phytoplankton Emiliania underpins its global distribution.</title>
        <authorList>
            <person name="Read B.A."/>
            <person name="Kegel J."/>
            <person name="Klute M.J."/>
            <person name="Kuo A."/>
            <person name="Lefebvre S.C."/>
            <person name="Maumus F."/>
            <person name="Mayer C."/>
            <person name="Miller J."/>
            <person name="Monier A."/>
            <person name="Salamov A."/>
            <person name="Young J."/>
            <person name="Aguilar M."/>
            <person name="Claverie J.M."/>
            <person name="Frickenhaus S."/>
            <person name="Gonzalez K."/>
            <person name="Herman E.K."/>
            <person name="Lin Y.C."/>
            <person name="Napier J."/>
            <person name="Ogata H."/>
            <person name="Sarno A.F."/>
            <person name="Shmutz J."/>
            <person name="Schroeder D."/>
            <person name="de Vargas C."/>
            <person name="Verret F."/>
            <person name="von Dassow P."/>
            <person name="Valentin K."/>
            <person name="Van de Peer Y."/>
            <person name="Wheeler G."/>
            <person name="Dacks J.B."/>
            <person name="Delwiche C.F."/>
            <person name="Dyhrman S.T."/>
            <person name="Glockner G."/>
            <person name="John U."/>
            <person name="Richards T."/>
            <person name="Worden A.Z."/>
            <person name="Zhang X."/>
            <person name="Grigoriev I.V."/>
            <person name="Allen A.E."/>
            <person name="Bidle K."/>
            <person name="Borodovsky M."/>
            <person name="Bowler C."/>
            <person name="Brownlee C."/>
            <person name="Cock J.M."/>
            <person name="Elias M."/>
            <person name="Gladyshev V.N."/>
            <person name="Groth M."/>
            <person name="Guda C."/>
            <person name="Hadaegh A."/>
            <person name="Iglesias-Rodriguez M.D."/>
            <person name="Jenkins J."/>
            <person name="Jones B.M."/>
            <person name="Lawson T."/>
            <person name="Leese F."/>
            <person name="Lindquist E."/>
            <person name="Lobanov A."/>
            <person name="Lomsadze A."/>
            <person name="Malik S.B."/>
            <person name="Marsh M.E."/>
            <person name="Mackinder L."/>
            <person name="Mock T."/>
            <person name="Mueller-Roeber B."/>
            <person name="Pagarete A."/>
            <person name="Parker M."/>
            <person name="Probert I."/>
            <person name="Quesneville H."/>
            <person name="Raines C."/>
            <person name="Rensing S.A."/>
            <person name="Riano-Pachon D.M."/>
            <person name="Richier S."/>
            <person name="Rokitta S."/>
            <person name="Shiraiwa Y."/>
            <person name="Soanes D.M."/>
            <person name="van der Giezen M."/>
            <person name="Wahlund T.M."/>
            <person name="Williams B."/>
            <person name="Wilson W."/>
            <person name="Wolfe G."/>
            <person name="Wurch L.L."/>
        </authorList>
    </citation>
    <scope>NUCLEOTIDE SEQUENCE</scope>
</reference>
<feature type="compositionally biased region" description="Acidic residues" evidence="1">
    <location>
        <begin position="1032"/>
        <end position="1048"/>
    </location>
</feature>
<dbReference type="AlphaFoldDB" id="A0A0D3IGI4"/>
<dbReference type="RefSeq" id="XP_005762798.1">
    <property type="nucleotide sequence ID" value="XM_005762741.1"/>
</dbReference>
<keyword evidence="2" id="KW-1133">Transmembrane helix</keyword>
<accession>A0A0D3IGI4</accession>
<protein>
    <submittedName>
        <fullName evidence="3">Uncharacterized protein</fullName>
    </submittedName>
</protein>
<evidence type="ECO:0000313" key="3">
    <source>
        <dbReference type="EnsemblProtists" id="EOD10369"/>
    </source>
</evidence>
<sequence>MHACLRHSCKLLASAARLAPPGPVPLVALAASAAAISAAAICLTAAREASKGLQSPSSLFTALAAAVIGPALAPVAVALYGLAVRRQYLAADPDKIAAAFPASELSNYCSPLVECCSGAVTNLGMLLLHILAFAFVAVSLALFAATGAASALSYSGAAGWACGDVRDDLAHPLPEVLANATAALSLCRSASACPATALCGAVAQLHEGSADVSCFRLAANLHLAGAVLGSWPVRSERLAPPASGLDEACINLSSVADAADADLCGAGPDRPRASLAGLWRASQEVGAALRVVREEEVAAAAACAQLDELAKPLMRAASASLVLLLAAAVTRTALVRYHLWLSFWRSDTRRGALYSAGCDGLAIAVLAAGGLALVLGASEVEEALPWRPRYLGPATTACAVAIGGGWLSGLLVLLHGVRSRRRLGRAAAGDSDGQFADLRASVRHLDRAAGRYRGGGGQGGGQGGGVCGRCSSMSSCGRCGGCGGCSGCGGRDKALPRLLHAALVLVLVLCVAVLVLSASGLGLAVGGRIAADAIDSNAATLDAMLVPPRLAPWYEVADGRSHTKVEACAAHAAVSAAVDASGSSLSMACEFASLPARAVLASLPAVEETDDDDGSVAADVAYSVASGLSDSSSKTASSFGREARSAAAALNFDCAGLSAALRLGRRRCPSLPSNGSEPANSTAIAANGTAANASAAFADALVGALLEGRGVLLRLERVAVGAGEVGEAVQAPLARMTAGAALLVVGASLAFASFSRQRMLELVERHKEAWRNPPAPVPVYDRYDSNSGRLGRPGLIRGSASLGRSSSFDAFFDCSFSAASRQPSCANLVQIGELTGSKPSLYRDKCDYSGAIEPVRSGGAYDLPVGVAYDYWEQYLKDHAVGVAEAAQHAEELLAEVEAEKRAKGKKGKKKKKKGGGSGGAGPSQESDAPAEAAAAKPAPLDREGLLKLLAELHEDRIRFGITPETSVEGLAEALGEAAGEASEEEGEEETAEAAEEEGEEEGEEGGEEAAAEAAAEARRQAEAEAAAVAAAEEEEAATAEEEEEEAAEAAVAAAEAALAAAKAKRASVAAARAKAREAA</sequence>
<keyword evidence="4" id="KW-1185">Reference proteome</keyword>
<reference evidence="3" key="2">
    <citation type="submission" date="2024-10" db="UniProtKB">
        <authorList>
            <consortium name="EnsemblProtists"/>
        </authorList>
    </citation>
    <scope>IDENTIFICATION</scope>
</reference>
<feature type="transmembrane region" description="Helical" evidence="2">
    <location>
        <begin position="58"/>
        <end position="83"/>
    </location>
</feature>
<keyword evidence="2" id="KW-0472">Membrane</keyword>
<keyword evidence="2" id="KW-0812">Transmembrane</keyword>
<feature type="compositionally biased region" description="Low complexity" evidence="1">
    <location>
        <begin position="969"/>
        <end position="981"/>
    </location>
</feature>
<feature type="transmembrane region" description="Helical" evidence="2">
    <location>
        <begin position="126"/>
        <end position="145"/>
    </location>
</feature>
<evidence type="ECO:0000256" key="2">
    <source>
        <dbReference type="SAM" id="Phobius"/>
    </source>
</evidence>
<feature type="compositionally biased region" description="Basic residues" evidence="1">
    <location>
        <begin position="903"/>
        <end position="915"/>
    </location>
</feature>
<feature type="transmembrane region" description="Helical" evidence="2">
    <location>
        <begin position="352"/>
        <end position="378"/>
    </location>
</feature>
<feature type="transmembrane region" description="Helical" evidence="2">
    <location>
        <begin position="501"/>
        <end position="525"/>
    </location>
</feature>
<feature type="transmembrane region" description="Helical" evidence="2">
    <location>
        <begin position="390"/>
        <end position="414"/>
    </location>
</feature>
<feature type="region of interest" description="Disordered" evidence="1">
    <location>
        <begin position="900"/>
        <end position="940"/>
    </location>
</feature>
<dbReference type="HOGENOM" id="CLU_010095_0_0_1"/>
<dbReference type="EnsemblProtists" id="EOD10369">
    <property type="protein sequence ID" value="EOD10369"/>
    <property type="gene ID" value="EMIHUDRAFT_120572"/>
</dbReference>
<proteinExistence type="predicted"/>
<name>A0A0D3IGI4_EMIH1</name>
<dbReference type="GeneID" id="17256524"/>
<feature type="transmembrane region" description="Helical" evidence="2">
    <location>
        <begin position="26"/>
        <end position="46"/>
    </location>
</feature>
<feature type="region of interest" description="Disordered" evidence="1">
    <location>
        <begin position="961"/>
        <end position="1051"/>
    </location>
</feature>
<dbReference type="PaxDb" id="2903-EOD10369"/>
<feature type="compositionally biased region" description="Low complexity" evidence="1">
    <location>
        <begin position="930"/>
        <end position="939"/>
    </location>
</feature>
<dbReference type="KEGG" id="ehx:EMIHUDRAFT_120572"/>
<organism evidence="3 4">
    <name type="scientific">Emiliania huxleyi (strain CCMP1516)</name>
    <dbReference type="NCBI Taxonomy" id="280463"/>
    <lineage>
        <taxon>Eukaryota</taxon>
        <taxon>Haptista</taxon>
        <taxon>Haptophyta</taxon>
        <taxon>Prymnesiophyceae</taxon>
        <taxon>Isochrysidales</taxon>
        <taxon>Noelaerhabdaceae</taxon>
        <taxon>Emiliania</taxon>
    </lineage>
</organism>
<evidence type="ECO:0000256" key="1">
    <source>
        <dbReference type="SAM" id="MobiDB-lite"/>
    </source>
</evidence>
<feature type="compositionally biased region" description="Acidic residues" evidence="1">
    <location>
        <begin position="982"/>
        <end position="1011"/>
    </location>
</feature>
<dbReference type="Proteomes" id="UP000013827">
    <property type="component" value="Unassembled WGS sequence"/>
</dbReference>
<evidence type="ECO:0000313" key="4">
    <source>
        <dbReference type="Proteomes" id="UP000013827"/>
    </source>
</evidence>